<evidence type="ECO:0000313" key="2">
    <source>
        <dbReference type="Proteomes" id="UP000216682"/>
    </source>
</evidence>
<dbReference type="RefSeq" id="WP_094906957.1">
    <property type="nucleotide sequence ID" value="NZ_NPEZ01000004.1"/>
</dbReference>
<evidence type="ECO:0000313" key="1">
    <source>
        <dbReference type="EMBL" id="OZT76848.1"/>
    </source>
</evidence>
<gene>
    <name evidence="1" type="ORF">CFN03_10370</name>
</gene>
<reference evidence="1 2" key="1">
    <citation type="submission" date="2017-07" db="EMBL/GenBank/DDBJ databases">
        <title>Shotgun whole genome sequences of three halophilic bacterial isolates.</title>
        <authorList>
            <person name="Pozzo T."/>
            <person name="Higdon S.M."/>
            <person name="Quillaguaman J."/>
        </authorList>
    </citation>
    <scope>NUCLEOTIDE SEQUENCE [LARGE SCALE GENOMIC DNA]</scope>
    <source>
        <strain evidence="1 2">BU-1</strain>
    </source>
</reference>
<dbReference type="EMBL" id="NPEZ01000004">
    <property type="protein sequence ID" value="OZT76848.1"/>
    <property type="molecule type" value="Genomic_DNA"/>
</dbReference>
<proteinExistence type="predicted"/>
<comment type="caution">
    <text evidence="1">The sequence shown here is derived from an EMBL/GenBank/DDBJ whole genome shotgun (WGS) entry which is preliminary data.</text>
</comment>
<organism evidence="1 2">
    <name type="scientific">Salinicoccus roseus</name>
    <dbReference type="NCBI Taxonomy" id="45670"/>
    <lineage>
        <taxon>Bacteria</taxon>
        <taxon>Bacillati</taxon>
        <taxon>Bacillota</taxon>
        <taxon>Bacilli</taxon>
        <taxon>Bacillales</taxon>
        <taxon>Staphylococcaceae</taxon>
        <taxon>Salinicoccus</taxon>
    </lineage>
</organism>
<accession>A0A265E6I0</accession>
<dbReference type="Proteomes" id="UP000216682">
    <property type="component" value="Unassembled WGS sequence"/>
</dbReference>
<protein>
    <submittedName>
        <fullName evidence="1">Uncharacterized protein</fullName>
    </submittedName>
</protein>
<dbReference type="AlphaFoldDB" id="A0A265E6I0"/>
<sequence>MCNNLINELDLKRFQNLLVESFKHMFEFEDDNVKGEWSSMLVERELQIYSPRIDVAIGPFAETQSNAEIYDDLLRRAQIKRFVELLINNHRQNMNCLNIYDNLNTFVEYDELARMNNNARCFMAIEIENQVSRKHLMGGAINASALGRVGVLVPWTEDKLRAFARMIRYMAYLKEAEKNTFNTTNMLIVTKSQLINAIEVNSLININDLINEV</sequence>
<name>A0A265E6I0_9STAP</name>